<comment type="caution">
    <text evidence="2">The sequence shown here is derived from an EMBL/GenBank/DDBJ whole genome shotgun (WGS) entry which is preliminary data.</text>
</comment>
<sequence length="137" mass="15216">MKKTTKKNDKTVVDWGVEGNANKCAKRTEFLKGVHAYYSTEKKWPNSRTIVTLAKNLGISGTCEALSAVQRRAYSDAQKRKVTLNRAREELEKIDKESAPEKHAAASKKWSQPNELSNPTAELSEKACCLSANSGRC</sequence>
<feature type="compositionally biased region" description="Polar residues" evidence="1">
    <location>
        <begin position="109"/>
        <end position="121"/>
    </location>
</feature>
<feature type="region of interest" description="Disordered" evidence="1">
    <location>
        <begin position="91"/>
        <end position="124"/>
    </location>
</feature>
<reference evidence="2 3" key="1">
    <citation type="journal article" date="2015" name="Genome Biol. Evol.">
        <title>Comparative Genomics of a Bacterivorous Green Alga Reveals Evolutionary Causalities and Consequences of Phago-Mixotrophic Mode of Nutrition.</title>
        <authorList>
            <person name="Burns J.A."/>
            <person name="Paasch A."/>
            <person name="Narechania A."/>
            <person name="Kim E."/>
        </authorList>
    </citation>
    <scope>NUCLEOTIDE SEQUENCE [LARGE SCALE GENOMIC DNA]</scope>
    <source>
        <strain evidence="2 3">PLY_AMNH</strain>
    </source>
</reference>
<organism evidence="2 3">
    <name type="scientific">Cymbomonas tetramitiformis</name>
    <dbReference type="NCBI Taxonomy" id="36881"/>
    <lineage>
        <taxon>Eukaryota</taxon>
        <taxon>Viridiplantae</taxon>
        <taxon>Chlorophyta</taxon>
        <taxon>Pyramimonadophyceae</taxon>
        <taxon>Pyramimonadales</taxon>
        <taxon>Pyramimonadaceae</taxon>
        <taxon>Cymbomonas</taxon>
    </lineage>
</organism>
<proteinExistence type="predicted"/>
<gene>
    <name evidence="2" type="ORF">CYMTET_4334</name>
</gene>
<evidence type="ECO:0000313" key="3">
    <source>
        <dbReference type="Proteomes" id="UP001190700"/>
    </source>
</evidence>
<evidence type="ECO:0000313" key="2">
    <source>
        <dbReference type="EMBL" id="KAK3288180.1"/>
    </source>
</evidence>
<accession>A0AAE0H1S7</accession>
<dbReference type="AlphaFoldDB" id="A0AAE0H1S7"/>
<keyword evidence="3" id="KW-1185">Reference proteome</keyword>
<dbReference type="Proteomes" id="UP001190700">
    <property type="component" value="Unassembled WGS sequence"/>
</dbReference>
<feature type="compositionally biased region" description="Basic and acidic residues" evidence="1">
    <location>
        <begin position="91"/>
        <end position="104"/>
    </location>
</feature>
<dbReference type="EMBL" id="LGRX02000560">
    <property type="protein sequence ID" value="KAK3288180.1"/>
    <property type="molecule type" value="Genomic_DNA"/>
</dbReference>
<evidence type="ECO:0000256" key="1">
    <source>
        <dbReference type="SAM" id="MobiDB-lite"/>
    </source>
</evidence>
<name>A0AAE0H1S7_9CHLO</name>
<protein>
    <submittedName>
        <fullName evidence="2">Uncharacterized protein</fullName>
    </submittedName>
</protein>